<dbReference type="EMBL" id="QLMH01000005">
    <property type="protein sequence ID" value="RAK19867.1"/>
    <property type="molecule type" value="Genomic_DNA"/>
</dbReference>
<sequence length="125" mass="14842">MKLSDDELKKFIKGIPVNKELEDGDFYDELDKDDMLDRLQQNHEPASRMFWEKFVEIKRYFPQKDLLAIVLGADEPMDLESDEAIEFAAKIAKKNKYPKFHQAEDDVRLYGQNCLAERTFFFKKK</sequence>
<evidence type="ECO:0000313" key="1">
    <source>
        <dbReference type="EMBL" id="RAK19867.1"/>
    </source>
</evidence>
<name>A0A327YHP3_9BACL</name>
<comment type="caution">
    <text evidence="1">The sequence shown here is derived from an EMBL/GenBank/DDBJ whole genome shotgun (WGS) entry which is preliminary data.</text>
</comment>
<protein>
    <submittedName>
        <fullName evidence="1">Uncharacterized protein</fullName>
    </submittedName>
</protein>
<dbReference type="AlphaFoldDB" id="A0A327YHP3"/>
<dbReference type="RefSeq" id="WP_111644921.1">
    <property type="nucleotide sequence ID" value="NZ_QLMH01000005.1"/>
</dbReference>
<proteinExistence type="predicted"/>
<dbReference type="OrthoDB" id="2354479at2"/>
<dbReference type="Proteomes" id="UP000248555">
    <property type="component" value="Unassembled WGS sequence"/>
</dbReference>
<accession>A0A327YHP3</accession>
<gene>
    <name evidence="1" type="ORF">B0I26_10549</name>
</gene>
<keyword evidence="2" id="KW-1185">Reference proteome</keyword>
<evidence type="ECO:0000313" key="2">
    <source>
        <dbReference type="Proteomes" id="UP000248555"/>
    </source>
</evidence>
<reference evidence="1 2" key="1">
    <citation type="submission" date="2018-06" db="EMBL/GenBank/DDBJ databases">
        <title>Genomic Encyclopedia of Type Strains, Phase III (KMG-III): the genomes of soil and plant-associated and newly described type strains.</title>
        <authorList>
            <person name="Whitman W."/>
        </authorList>
    </citation>
    <scope>NUCLEOTIDE SEQUENCE [LARGE SCALE GENOMIC DNA]</scope>
    <source>
        <strain evidence="1 2">CGMCC 1.8979</strain>
    </source>
</reference>
<organism evidence="1 2">
    <name type="scientific">Paranoxybacillus vitaminiphilus</name>
    <dbReference type="NCBI Taxonomy" id="581036"/>
    <lineage>
        <taxon>Bacteria</taxon>
        <taxon>Bacillati</taxon>
        <taxon>Bacillota</taxon>
        <taxon>Bacilli</taxon>
        <taxon>Bacillales</taxon>
        <taxon>Anoxybacillaceae</taxon>
        <taxon>Paranoxybacillus</taxon>
    </lineage>
</organism>